<dbReference type="SUPFAM" id="SSF53335">
    <property type="entry name" value="S-adenosyl-L-methionine-dependent methyltransferases"/>
    <property type="match status" value="1"/>
</dbReference>
<dbReference type="EMBL" id="CP001678">
    <property type="protein sequence ID" value="ACT58492.1"/>
    <property type="molecule type" value="Genomic_DNA"/>
</dbReference>
<keyword evidence="2 5" id="KW-0808">Transferase</keyword>
<gene>
    <name evidence="5" type="ordered locus">Hbal_0798</name>
</gene>
<dbReference type="Gene3D" id="3.40.50.150">
    <property type="entry name" value="Vaccinia Virus protein VP39"/>
    <property type="match status" value="1"/>
</dbReference>
<evidence type="ECO:0000313" key="6">
    <source>
        <dbReference type="Proteomes" id="UP000002745"/>
    </source>
</evidence>
<dbReference type="KEGG" id="hba:Hbal_0798"/>
<dbReference type="Pfam" id="PF08241">
    <property type="entry name" value="Methyltransf_11"/>
    <property type="match status" value="1"/>
</dbReference>
<protein>
    <submittedName>
        <fullName evidence="5">Methyltransferase type 11</fullName>
    </submittedName>
</protein>
<sequence length="324" mass="35344">MTLSSDKHSSPANQQIGSSNNSGAPIVFDRLSVKKHRNRAAQNFGDHSFLKTRAAEDIADRIEVIPRPFKKILDIGSHTGEVEAELRSRPSIAERLGVVIKSDLSPKFATQSGELSVAADEEFLPFKPASFDAALSSLALHWVNDLPGALVQIRNALIPDGLFIAQLLGGRTLHELRTSLIEAETEIRGGAAMRISPFADVQDMSTLLQRAGFVMPVADTETITVRYSNPIKLFQDLRGMGETAASARRPNETRQPNLTRSILFKALEIYANKFSDKDGKFIATFEIVTASGWSPGPDQPKPLARGSAKVSLKDALNNVKNDDK</sequence>
<evidence type="ECO:0000259" key="4">
    <source>
        <dbReference type="Pfam" id="PF08241"/>
    </source>
</evidence>
<proteinExistence type="predicted"/>
<dbReference type="InterPro" id="IPR013216">
    <property type="entry name" value="Methyltransf_11"/>
</dbReference>
<evidence type="ECO:0000313" key="5">
    <source>
        <dbReference type="EMBL" id="ACT58492.1"/>
    </source>
</evidence>
<keyword evidence="1 5" id="KW-0489">Methyltransferase</keyword>
<dbReference type="GO" id="GO:0008757">
    <property type="term" value="F:S-adenosylmethionine-dependent methyltransferase activity"/>
    <property type="evidence" value="ECO:0007669"/>
    <property type="project" value="InterPro"/>
</dbReference>
<dbReference type="GO" id="GO:0032259">
    <property type="term" value="P:methylation"/>
    <property type="evidence" value="ECO:0007669"/>
    <property type="project" value="UniProtKB-KW"/>
</dbReference>
<feature type="compositionally biased region" description="Polar residues" evidence="3">
    <location>
        <begin position="10"/>
        <end position="23"/>
    </location>
</feature>
<dbReference type="InterPro" id="IPR029063">
    <property type="entry name" value="SAM-dependent_MTases_sf"/>
</dbReference>
<dbReference type="CDD" id="cd02440">
    <property type="entry name" value="AdoMet_MTases"/>
    <property type="match status" value="1"/>
</dbReference>
<dbReference type="PANTHER" id="PTHR13090">
    <property type="entry name" value="ARGININE-HYDROXYLASE NDUFAF5, MITOCHONDRIAL"/>
    <property type="match status" value="1"/>
</dbReference>
<evidence type="ECO:0000256" key="1">
    <source>
        <dbReference type="ARBA" id="ARBA00022603"/>
    </source>
</evidence>
<dbReference type="OrthoDB" id="9793723at2"/>
<keyword evidence="6" id="KW-1185">Reference proteome</keyword>
<dbReference type="InterPro" id="IPR050602">
    <property type="entry name" value="Malonyl-ACP_OMT"/>
</dbReference>
<name>C6XPX5_HIRBI</name>
<dbReference type="Proteomes" id="UP000002745">
    <property type="component" value="Chromosome"/>
</dbReference>
<dbReference type="PANTHER" id="PTHR13090:SF1">
    <property type="entry name" value="ARGININE-HYDROXYLASE NDUFAF5, MITOCHONDRIAL"/>
    <property type="match status" value="1"/>
</dbReference>
<organism evidence="5 6">
    <name type="scientific">Hirschia baltica (strain ATCC 49814 / DSM 5838 / IFAM 1418)</name>
    <dbReference type="NCBI Taxonomy" id="582402"/>
    <lineage>
        <taxon>Bacteria</taxon>
        <taxon>Pseudomonadati</taxon>
        <taxon>Pseudomonadota</taxon>
        <taxon>Alphaproteobacteria</taxon>
        <taxon>Hyphomonadales</taxon>
        <taxon>Hyphomonadaceae</taxon>
        <taxon>Hirschia</taxon>
    </lineage>
</organism>
<dbReference type="STRING" id="582402.Hbal_0798"/>
<dbReference type="HOGENOM" id="CLU_046586_0_3_5"/>
<evidence type="ECO:0000256" key="2">
    <source>
        <dbReference type="ARBA" id="ARBA00022679"/>
    </source>
</evidence>
<accession>C6XPX5</accession>
<dbReference type="eggNOG" id="COG2226">
    <property type="taxonomic scope" value="Bacteria"/>
</dbReference>
<feature type="domain" description="Methyltransferase type 11" evidence="4">
    <location>
        <begin position="73"/>
        <end position="164"/>
    </location>
</feature>
<feature type="region of interest" description="Disordered" evidence="3">
    <location>
        <begin position="1"/>
        <end position="23"/>
    </location>
</feature>
<dbReference type="RefSeq" id="WP_015826642.1">
    <property type="nucleotide sequence ID" value="NC_012982.1"/>
</dbReference>
<dbReference type="AlphaFoldDB" id="C6XPX5"/>
<evidence type="ECO:0000256" key="3">
    <source>
        <dbReference type="SAM" id="MobiDB-lite"/>
    </source>
</evidence>
<reference evidence="6" key="1">
    <citation type="journal article" date="2011" name="J. Bacteriol.">
        <title>Genome sequences of eight morphologically diverse alphaproteobacteria.</title>
        <authorList>
            <consortium name="US DOE Joint Genome Institute"/>
            <person name="Brown P.J."/>
            <person name="Kysela D.T."/>
            <person name="Buechlein A."/>
            <person name="Hemmerich C."/>
            <person name="Brun Y.V."/>
        </authorList>
    </citation>
    <scope>NUCLEOTIDE SEQUENCE [LARGE SCALE GENOMIC DNA]</scope>
    <source>
        <strain evidence="6">ATCC 49814 / DSM 5838 / IFAM 1418</strain>
    </source>
</reference>
<feature type="region of interest" description="Disordered" evidence="3">
    <location>
        <begin position="291"/>
        <end position="324"/>
    </location>
</feature>